<sequence>MTPHNELPSPSGERTPHRLTSPDQLTGQLTERWGDDAVAAYTLAARALAEKHPEVGRVDTWRRLVLKIMRDRARVQNQTTRRHNPPDKVSQRRMRKKLSWHFTRRSRGPAWQQVTLLVRHLVPVEQQPATLARLAALHAAARGYHPVEAVPDIVPAHAAPDPRPAPAVDPAGTGSPETALIELLRRQKAQLEQELATSRAENRQLRDLLDRSWRTDRASGTDRADDRTDRTGRTDQADEIGRTDPTGGTDRAGPPVTGPGGLGGPGDPAPAPRTARNSGHFPGPAEPDESVRDRSRNPPPRVDLATPRRSGPGGAETHLWIEGLWHGALRAAPEQVDGSAPAAPPGATPNRSADRFPPLAGDTARRRTPPTGRMPTRPSF</sequence>
<proteinExistence type="predicted"/>
<name>A0ABY7ZVK4_9ACTN</name>
<evidence type="ECO:0000313" key="4">
    <source>
        <dbReference type="Proteomes" id="UP001219605"/>
    </source>
</evidence>
<keyword evidence="1" id="KW-0175">Coiled coil</keyword>
<feature type="coiled-coil region" evidence="1">
    <location>
        <begin position="181"/>
        <end position="208"/>
    </location>
</feature>
<dbReference type="EMBL" id="CP118615">
    <property type="protein sequence ID" value="WDZ86063.1"/>
    <property type="molecule type" value="Genomic_DNA"/>
</dbReference>
<gene>
    <name evidence="3" type="ORF">PVK37_06455</name>
</gene>
<protein>
    <submittedName>
        <fullName evidence="3">Uncharacterized protein</fullName>
    </submittedName>
</protein>
<evidence type="ECO:0000256" key="2">
    <source>
        <dbReference type="SAM" id="MobiDB-lite"/>
    </source>
</evidence>
<dbReference type="Proteomes" id="UP001219605">
    <property type="component" value="Chromosome"/>
</dbReference>
<feature type="region of interest" description="Disordered" evidence="2">
    <location>
        <begin position="155"/>
        <end position="175"/>
    </location>
</feature>
<accession>A0ABY7ZVK4</accession>
<feature type="region of interest" description="Disordered" evidence="2">
    <location>
        <begin position="1"/>
        <end position="23"/>
    </location>
</feature>
<evidence type="ECO:0000256" key="1">
    <source>
        <dbReference type="SAM" id="Coils"/>
    </source>
</evidence>
<feature type="compositionally biased region" description="Low complexity" evidence="2">
    <location>
        <begin position="369"/>
        <end position="380"/>
    </location>
</feature>
<feature type="region of interest" description="Disordered" evidence="2">
    <location>
        <begin position="331"/>
        <end position="380"/>
    </location>
</feature>
<dbReference type="RefSeq" id="WP_275032840.1">
    <property type="nucleotide sequence ID" value="NZ_CP118615.1"/>
</dbReference>
<feature type="region of interest" description="Disordered" evidence="2">
    <location>
        <begin position="216"/>
        <end position="319"/>
    </location>
</feature>
<reference evidence="3 4" key="1">
    <citation type="submission" date="2023-02" db="EMBL/GenBank/DDBJ databases">
        <authorList>
            <person name="Mo P."/>
        </authorList>
    </citation>
    <scope>NUCLEOTIDE SEQUENCE [LARGE SCALE GENOMIC DNA]</scope>
    <source>
        <strain evidence="3 4">HUAS 3</strain>
    </source>
</reference>
<organism evidence="3 4">
    <name type="scientific">Micromonospora cathayae</name>
    <dbReference type="NCBI Taxonomy" id="3028804"/>
    <lineage>
        <taxon>Bacteria</taxon>
        <taxon>Bacillati</taxon>
        <taxon>Actinomycetota</taxon>
        <taxon>Actinomycetes</taxon>
        <taxon>Micromonosporales</taxon>
        <taxon>Micromonosporaceae</taxon>
        <taxon>Micromonospora</taxon>
    </lineage>
</organism>
<keyword evidence="4" id="KW-1185">Reference proteome</keyword>
<evidence type="ECO:0000313" key="3">
    <source>
        <dbReference type="EMBL" id="WDZ86063.1"/>
    </source>
</evidence>
<feature type="compositionally biased region" description="Basic and acidic residues" evidence="2">
    <location>
        <begin position="216"/>
        <end position="242"/>
    </location>
</feature>